<proteinExistence type="predicted"/>
<keyword evidence="2" id="KW-1185">Reference proteome</keyword>
<dbReference type="EMBL" id="JBHMFI010000002">
    <property type="protein sequence ID" value="MFB9074506.1"/>
    <property type="molecule type" value="Genomic_DNA"/>
</dbReference>
<dbReference type="Proteomes" id="UP001589575">
    <property type="component" value="Unassembled WGS sequence"/>
</dbReference>
<protein>
    <submittedName>
        <fullName evidence="1">Uncharacterized protein</fullName>
    </submittedName>
</protein>
<sequence>MPWSRRVPQLGLGRGGPLLRLAGSLLRVRGSRCGSATSPAWPRPGTPG</sequence>
<name>A0ABV5G6C7_9MICC</name>
<accession>A0ABV5G6C7</accession>
<organism evidence="1 2">
    <name type="scientific">Citricoccus parietis</name>
    <dbReference type="NCBI Taxonomy" id="592307"/>
    <lineage>
        <taxon>Bacteria</taxon>
        <taxon>Bacillati</taxon>
        <taxon>Actinomycetota</taxon>
        <taxon>Actinomycetes</taxon>
        <taxon>Micrococcales</taxon>
        <taxon>Micrococcaceae</taxon>
        <taxon>Citricoccus</taxon>
    </lineage>
</organism>
<evidence type="ECO:0000313" key="1">
    <source>
        <dbReference type="EMBL" id="MFB9074506.1"/>
    </source>
</evidence>
<evidence type="ECO:0000313" key="2">
    <source>
        <dbReference type="Proteomes" id="UP001589575"/>
    </source>
</evidence>
<gene>
    <name evidence="1" type="ORF">ACFFX0_26250</name>
</gene>
<reference evidence="1 2" key="1">
    <citation type="submission" date="2024-09" db="EMBL/GenBank/DDBJ databases">
        <authorList>
            <person name="Sun Q."/>
            <person name="Mori K."/>
        </authorList>
    </citation>
    <scope>NUCLEOTIDE SEQUENCE [LARGE SCALE GENOMIC DNA]</scope>
    <source>
        <strain evidence="1 2">CCM 7609</strain>
    </source>
</reference>
<comment type="caution">
    <text evidence="1">The sequence shown here is derived from an EMBL/GenBank/DDBJ whole genome shotgun (WGS) entry which is preliminary data.</text>
</comment>